<protein>
    <submittedName>
        <fullName evidence="2">Cyclic nucleotide-binding domain-containing protein</fullName>
    </submittedName>
</protein>
<dbReference type="InterPro" id="IPR018490">
    <property type="entry name" value="cNMP-bd_dom_sf"/>
</dbReference>
<dbReference type="Proteomes" id="UP001466331">
    <property type="component" value="Unassembled WGS sequence"/>
</dbReference>
<dbReference type="InterPro" id="IPR050397">
    <property type="entry name" value="Env_Response_Regulators"/>
</dbReference>
<feature type="domain" description="Cyclic nucleotide-binding" evidence="1">
    <location>
        <begin position="323"/>
        <end position="401"/>
    </location>
</feature>
<dbReference type="CDD" id="cd00038">
    <property type="entry name" value="CAP_ED"/>
    <property type="match status" value="1"/>
</dbReference>
<dbReference type="InterPro" id="IPR003594">
    <property type="entry name" value="HATPase_dom"/>
</dbReference>
<dbReference type="Pfam" id="PF00027">
    <property type="entry name" value="cNMP_binding"/>
    <property type="match status" value="1"/>
</dbReference>
<name>A0ABU9UBH9_9SPIR</name>
<dbReference type="PANTHER" id="PTHR24567">
    <property type="entry name" value="CRP FAMILY TRANSCRIPTIONAL REGULATORY PROTEIN"/>
    <property type="match status" value="1"/>
</dbReference>
<keyword evidence="3" id="KW-1185">Reference proteome</keyword>
<dbReference type="Gene3D" id="3.30.565.10">
    <property type="entry name" value="Histidine kinase-like ATPase, C-terminal domain"/>
    <property type="match status" value="1"/>
</dbReference>
<sequence length="432" mass="49686">MISIAVLSSDSEINEYAIEVCEKFRGFFVPILCEDNIKAIEILKYDLPDLVLINISDKEIDSDSILDSMKQDPWLHYGGVLIVHKKKDEEKAEALARQVNSIGNIQRKEFITYFYRALKLVLQNKQILFQRHFQEVLLGGMSGELVMENDPFDAKTYSNLVSNFLYNAGYITFEKKQQLVVILFELLINAIEHGNCRIDYEEKTKWLMEKGDILSLIQEKKNDPEIRRRRVYISYEIGQKRSVFTIQDEGDGFDWQTYIEKVKKEPEFSGELHGHGIRMALNYSDNISFNESGNTVSFSISHDAVEKGSLVPGIFSRRQVMDFNPGEVVFSEGEPSNYLYYIVSGKLDVYSEGQYLSSLTPADMFLGEMSFLLNNRRTATVIAREPSRLIQVSKQDFVNAIKNNPHYGIFLSRLIAQRLNRLNSRVARLGKD</sequence>
<dbReference type="InterPro" id="IPR000595">
    <property type="entry name" value="cNMP-bd_dom"/>
</dbReference>
<dbReference type="PANTHER" id="PTHR24567:SF74">
    <property type="entry name" value="HTH-TYPE TRANSCRIPTIONAL REGULATOR ARCR"/>
    <property type="match status" value="1"/>
</dbReference>
<accession>A0ABU9UBH9</accession>
<evidence type="ECO:0000259" key="1">
    <source>
        <dbReference type="PROSITE" id="PS50042"/>
    </source>
</evidence>
<gene>
    <name evidence="2" type="ORF">WKV44_05655</name>
</gene>
<dbReference type="InterPro" id="IPR014710">
    <property type="entry name" value="RmlC-like_jellyroll"/>
</dbReference>
<dbReference type="SUPFAM" id="SSF51206">
    <property type="entry name" value="cAMP-binding domain-like"/>
    <property type="match status" value="1"/>
</dbReference>
<proteinExistence type="predicted"/>
<dbReference type="SMART" id="SM00100">
    <property type="entry name" value="cNMP"/>
    <property type="match status" value="1"/>
</dbReference>
<dbReference type="Gene3D" id="2.60.120.10">
    <property type="entry name" value="Jelly Rolls"/>
    <property type="match status" value="1"/>
</dbReference>
<dbReference type="PROSITE" id="PS50042">
    <property type="entry name" value="CNMP_BINDING_3"/>
    <property type="match status" value="1"/>
</dbReference>
<comment type="caution">
    <text evidence="2">The sequence shown here is derived from an EMBL/GenBank/DDBJ whole genome shotgun (WGS) entry which is preliminary data.</text>
</comment>
<evidence type="ECO:0000313" key="2">
    <source>
        <dbReference type="EMBL" id="MEM5948021.1"/>
    </source>
</evidence>
<dbReference type="InterPro" id="IPR036890">
    <property type="entry name" value="HATPase_C_sf"/>
</dbReference>
<evidence type="ECO:0000313" key="3">
    <source>
        <dbReference type="Proteomes" id="UP001466331"/>
    </source>
</evidence>
<dbReference type="RefSeq" id="WP_420069467.1">
    <property type="nucleotide sequence ID" value="NZ_JBCHKQ010000002.1"/>
</dbReference>
<dbReference type="EMBL" id="JBCHKQ010000002">
    <property type="protein sequence ID" value="MEM5948021.1"/>
    <property type="molecule type" value="Genomic_DNA"/>
</dbReference>
<dbReference type="SUPFAM" id="SSF55874">
    <property type="entry name" value="ATPase domain of HSP90 chaperone/DNA topoisomerase II/histidine kinase"/>
    <property type="match status" value="1"/>
</dbReference>
<reference evidence="2 3" key="1">
    <citation type="submission" date="2024-03" db="EMBL/GenBank/DDBJ databases">
        <title>Ignisphaera cupida sp. nov., a hyperthermophilic hydrolytic archaeon from a hot spring of Kamchatka, and proposal of Ignisphaeraceae fam. nov.</title>
        <authorList>
            <person name="Podosokorskaya O.A."/>
            <person name="Elcheninov A.G."/>
            <person name="Maltseva A.I."/>
            <person name="Zayulina K.S."/>
            <person name="Novikov A."/>
            <person name="Merkel A.Y."/>
        </authorList>
    </citation>
    <scope>NUCLEOTIDE SEQUENCE [LARGE SCALE GENOMIC DNA]</scope>
    <source>
        <strain evidence="2 3">38H-sp</strain>
    </source>
</reference>
<dbReference type="Pfam" id="PF13581">
    <property type="entry name" value="HATPase_c_2"/>
    <property type="match status" value="1"/>
</dbReference>
<organism evidence="2 3">
    <name type="scientific">Rarispira pelagica</name>
    <dbReference type="NCBI Taxonomy" id="3141764"/>
    <lineage>
        <taxon>Bacteria</taxon>
        <taxon>Pseudomonadati</taxon>
        <taxon>Spirochaetota</taxon>
        <taxon>Spirochaetia</taxon>
        <taxon>Winmispirales</taxon>
        <taxon>Winmispiraceae</taxon>
        <taxon>Rarispira</taxon>
    </lineage>
</organism>